<protein>
    <recommendedName>
        <fullName evidence="4">Molybdenum cofactor sulfurase</fullName>
        <shortName evidence="4">MCS</shortName>
        <shortName evidence="4">MOS</shortName>
        <shortName evidence="4">MoCo sulfurase</shortName>
        <ecNumber evidence="4">2.8.1.9</ecNumber>
    </recommendedName>
    <alternativeName>
        <fullName evidence="4">Molybdenum cofactor sulfurtransferase</fullName>
    </alternativeName>
</protein>
<evidence type="ECO:0000256" key="3">
    <source>
        <dbReference type="ARBA" id="ARBA00023150"/>
    </source>
</evidence>
<keyword evidence="3 4" id="KW-0501">Molybdenum cofactor biosynthesis</keyword>
<dbReference type="Pfam" id="PF00266">
    <property type="entry name" value="Aminotran_5"/>
    <property type="match status" value="1"/>
</dbReference>
<dbReference type="SUPFAM" id="SSF53383">
    <property type="entry name" value="PLP-dependent transferases"/>
    <property type="match status" value="1"/>
</dbReference>
<dbReference type="PROSITE" id="PS51340">
    <property type="entry name" value="MOSC"/>
    <property type="match status" value="1"/>
</dbReference>
<gene>
    <name evidence="6" type="ORF">MCHLO_14065</name>
</gene>
<dbReference type="SUPFAM" id="SSF141673">
    <property type="entry name" value="MOSC N-terminal domain-like"/>
    <property type="match status" value="1"/>
</dbReference>
<dbReference type="Pfam" id="PF03476">
    <property type="entry name" value="MOSC_N"/>
    <property type="match status" value="1"/>
</dbReference>
<sequence length="823" mass="89303">MQRPANIPDLVQTRRAFLRDAGSDYAFGLDVDAFQQTISTEYPALHTTTYLDHAASTPPPRSTLTNFAEKVSNSLFSNPHSRSTSSSATTLAIERCRGRILNELFGLTDPAARAEWDVVFTSGATAALKLVGDAFPWQNARYAYLKESHTSLVGVRACAGEGDVSALGVDEMLQLPPCESSSTTQLFGYAAQCNATGSRLGLEYCRHLKMRHPHGFVLLDASAYVSTTVLDLASLPIDCAPDFIACSFYKIVGFPTGLGCLVVKRSAGAVLQRRGYFGGGTIDAISVSAPFWAEPRRSVVPGPLHERFEDGTLPFLDIIALDCALDTHKKLFKSQRHVSKHVSTLLKFATRELAALRHGNGRPVIKQHRAFGALGSDLEEPGPVIGFSVLDPESEYVGHVHVEQLATVNGLQIRTGGLCNTGVLASSFNLTNDNIREEYARGRSCWDDEEFGRHGHPLGMVRVSFAASTTIDDVLQLLSFMRRYFVVSAKVASLQTPQPAAAASLKGMMIYPIKSCGGQRLESWEVVNTGLIYDREWMLVDESSGKTLSQKQHPRMALIRPAISLEDRLLVVSAPGSVNLRLPLDAPEDSTLTANVCSDTVSVSFSNPHLGVDIDAWFSSFLGVPCSLRRLSGSQAQRHAHFERATAGGAPVPILLSNESPFLLISQSSVDQVNNWIHEASPAQETQSVHADCFRANFLLESAQGVPGPGGGPASLPLPPFAEDSVDLVRIGSETFQVLARCRRCLMVCIEQSTARRTKEPLSCLARNRKNARGKIEFGVHLMWREDLSPSVGARERPVLKVGDAVSFVSLAAEDGQDGLCDV</sequence>
<dbReference type="PANTHER" id="PTHR14237:SF80">
    <property type="entry name" value="MOLYBDENUM COFACTOR SULFURASE"/>
    <property type="match status" value="1"/>
</dbReference>
<comment type="catalytic activity">
    <reaction evidence="4">
        <text>Mo-molybdopterin + L-cysteine + AH2 = thio-Mo-molybdopterin + L-alanine + A + H2O</text>
        <dbReference type="Rhea" id="RHEA:42636"/>
        <dbReference type="ChEBI" id="CHEBI:13193"/>
        <dbReference type="ChEBI" id="CHEBI:15377"/>
        <dbReference type="ChEBI" id="CHEBI:17499"/>
        <dbReference type="ChEBI" id="CHEBI:35235"/>
        <dbReference type="ChEBI" id="CHEBI:57972"/>
        <dbReference type="ChEBI" id="CHEBI:71302"/>
        <dbReference type="ChEBI" id="CHEBI:82685"/>
        <dbReference type="EC" id="2.8.1.9"/>
    </reaction>
</comment>
<dbReference type="InterPro" id="IPR028886">
    <property type="entry name" value="MoCo_sulfurase"/>
</dbReference>
<reference evidence="6" key="1">
    <citation type="submission" date="2014-09" db="EMBL/GenBank/DDBJ databases">
        <title>Genome sequence of the luminous mushroom Mycena chlorophos for searching fungal bioluminescence genes.</title>
        <authorList>
            <person name="Tanaka Y."/>
            <person name="Kasuga D."/>
            <person name="Oba Y."/>
            <person name="Hase S."/>
            <person name="Sato K."/>
            <person name="Oba Y."/>
            <person name="Sakakibara Y."/>
        </authorList>
    </citation>
    <scope>NUCLEOTIDE SEQUENCE</scope>
</reference>
<evidence type="ECO:0000256" key="1">
    <source>
        <dbReference type="ARBA" id="ARBA00022679"/>
    </source>
</evidence>
<dbReference type="Gene3D" id="3.90.1150.10">
    <property type="entry name" value="Aspartate Aminotransferase, domain 1"/>
    <property type="match status" value="1"/>
</dbReference>
<evidence type="ECO:0000259" key="5">
    <source>
        <dbReference type="PROSITE" id="PS51340"/>
    </source>
</evidence>
<feature type="modified residue" description="N6-(pyridoxal phosphate)lysine" evidence="4">
    <location>
        <position position="250"/>
    </location>
</feature>
<dbReference type="InterPro" id="IPR015422">
    <property type="entry name" value="PyrdxlP-dep_Trfase_small"/>
</dbReference>
<dbReference type="InterPro" id="IPR015421">
    <property type="entry name" value="PyrdxlP-dep_Trfase_major"/>
</dbReference>
<dbReference type="Proteomes" id="UP000815677">
    <property type="component" value="Unassembled WGS sequence"/>
</dbReference>
<name>A0ABQ0M3Z8_MYCCL</name>
<keyword evidence="2 4" id="KW-0663">Pyridoxal phosphate</keyword>
<dbReference type="EC" id="2.8.1.9" evidence="4"/>
<dbReference type="EMBL" id="DF849479">
    <property type="protein sequence ID" value="GAT57547.1"/>
    <property type="molecule type" value="Genomic_DNA"/>
</dbReference>
<evidence type="ECO:0000256" key="4">
    <source>
        <dbReference type="HAMAP-Rule" id="MF_03050"/>
    </source>
</evidence>
<keyword evidence="1 4" id="KW-0808">Transferase</keyword>
<dbReference type="PANTHER" id="PTHR14237">
    <property type="entry name" value="MOLYBDOPTERIN COFACTOR SULFURASE MOSC"/>
    <property type="match status" value="1"/>
</dbReference>
<dbReference type="InterPro" id="IPR005302">
    <property type="entry name" value="MoCF_Sase_C"/>
</dbReference>
<accession>A0ABQ0M3Z8</accession>
<feature type="domain" description="MOSC" evidence="5">
    <location>
        <begin position="635"/>
        <end position="809"/>
    </location>
</feature>
<organism evidence="6 7">
    <name type="scientific">Mycena chlorophos</name>
    <name type="common">Agaric fungus</name>
    <name type="synonym">Agaricus chlorophos</name>
    <dbReference type="NCBI Taxonomy" id="658473"/>
    <lineage>
        <taxon>Eukaryota</taxon>
        <taxon>Fungi</taxon>
        <taxon>Dikarya</taxon>
        <taxon>Basidiomycota</taxon>
        <taxon>Agaricomycotina</taxon>
        <taxon>Agaricomycetes</taxon>
        <taxon>Agaricomycetidae</taxon>
        <taxon>Agaricales</taxon>
        <taxon>Marasmiineae</taxon>
        <taxon>Mycenaceae</taxon>
        <taxon>Mycena</taxon>
    </lineage>
</organism>
<dbReference type="Pfam" id="PF03473">
    <property type="entry name" value="MOSC"/>
    <property type="match status" value="1"/>
</dbReference>
<dbReference type="Gene3D" id="3.40.640.10">
    <property type="entry name" value="Type I PLP-dependent aspartate aminotransferase-like (Major domain)"/>
    <property type="match status" value="1"/>
</dbReference>
<dbReference type="InterPro" id="IPR005303">
    <property type="entry name" value="MOCOS_middle"/>
</dbReference>
<keyword evidence="7" id="KW-1185">Reference proteome</keyword>
<evidence type="ECO:0000313" key="7">
    <source>
        <dbReference type="Proteomes" id="UP000815677"/>
    </source>
</evidence>
<comment type="cofactor">
    <cofactor evidence="4">
        <name>pyridoxal 5'-phosphate</name>
        <dbReference type="ChEBI" id="CHEBI:597326"/>
    </cofactor>
</comment>
<feature type="active site" evidence="4">
    <location>
        <position position="419"/>
    </location>
</feature>
<evidence type="ECO:0000256" key="2">
    <source>
        <dbReference type="ARBA" id="ARBA00022898"/>
    </source>
</evidence>
<comment type="function">
    <text evidence="4">Sulfurates the molybdenum cofactor. Sulfation of molybdenum is essential for xanthine dehydrogenase (XDH) and aldehyde oxidase (ADO) enzymes in which molybdenum cofactor is liganded by 1 oxygen and 1 sulfur atom in active form.</text>
</comment>
<comment type="similarity">
    <text evidence="4">Belongs to the class-V pyridoxal-phosphate-dependent aminotransferase family. MOCOS subfamily.</text>
</comment>
<proteinExistence type="inferred from homology"/>
<dbReference type="HAMAP" id="MF_03050">
    <property type="entry name" value="MOCOS"/>
    <property type="match status" value="1"/>
</dbReference>
<evidence type="ECO:0000313" key="6">
    <source>
        <dbReference type="EMBL" id="GAT57547.1"/>
    </source>
</evidence>
<dbReference type="InterPro" id="IPR000192">
    <property type="entry name" value="Aminotrans_V_dom"/>
</dbReference>
<dbReference type="InterPro" id="IPR015424">
    <property type="entry name" value="PyrdxlP-dep_Trfase"/>
</dbReference>